<dbReference type="EMBL" id="AP015039">
    <property type="protein sequence ID" value="BAT90475.1"/>
    <property type="molecule type" value="Genomic_DNA"/>
</dbReference>
<evidence type="ECO:0000313" key="2">
    <source>
        <dbReference type="Proteomes" id="UP000291084"/>
    </source>
</evidence>
<reference evidence="1 2" key="1">
    <citation type="journal article" date="2015" name="Sci. Rep.">
        <title>The power of single molecule real-time sequencing technology in the de novo assembly of a eukaryotic genome.</title>
        <authorList>
            <person name="Sakai H."/>
            <person name="Naito K."/>
            <person name="Ogiso-Tanaka E."/>
            <person name="Takahashi Y."/>
            <person name="Iseki K."/>
            <person name="Muto C."/>
            <person name="Satou K."/>
            <person name="Teruya K."/>
            <person name="Shiroma A."/>
            <person name="Shimoji M."/>
            <person name="Hirano T."/>
            <person name="Itoh T."/>
            <person name="Kaga A."/>
            <person name="Tomooka N."/>
        </authorList>
    </citation>
    <scope>NUCLEOTIDE SEQUENCE [LARGE SCALE GENOMIC DNA]</scope>
    <source>
        <strain evidence="2">cv. Shumari</strain>
    </source>
</reference>
<protein>
    <submittedName>
        <fullName evidence="1">Uncharacterized protein</fullName>
    </submittedName>
</protein>
<sequence length="94" mass="10567">MPLLGRRAKHSTSLHDCHKITSQFVGVAAKRTIKNQKISYYHIPGNGHTSNFQAMVIQPKVNIGCESKSHKSRNRDQGLVPFVNIAYNYGRCKS</sequence>
<proteinExistence type="predicted"/>
<dbReference type="Proteomes" id="UP000291084">
    <property type="component" value="Chromosome 6"/>
</dbReference>
<organism evidence="1 2">
    <name type="scientific">Vigna angularis var. angularis</name>
    <dbReference type="NCBI Taxonomy" id="157739"/>
    <lineage>
        <taxon>Eukaryota</taxon>
        <taxon>Viridiplantae</taxon>
        <taxon>Streptophyta</taxon>
        <taxon>Embryophyta</taxon>
        <taxon>Tracheophyta</taxon>
        <taxon>Spermatophyta</taxon>
        <taxon>Magnoliopsida</taxon>
        <taxon>eudicotyledons</taxon>
        <taxon>Gunneridae</taxon>
        <taxon>Pentapetalae</taxon>
        <taxon>rosids</taxon>
        <taxon>fabids</taxon>
        <taxon>Fabales</taxon>
        <taxon>Fabaceae</taxon>
        <taxon>Papilionoideae</taxon>
        <taxon>50 kb inversion clade</taxon>
        <taxon>NPAAA clade</taxon>
        <taxon>indigoferoid/millettioid clade</taxon>
        <taxon>Phaseoleae</taxon>
        <taxon>Vigna</taxon>
    </lineage>
</organism>
<gene>
    <name evidence="1" type="primary">Vigan.06G172700</name>
    <name evidence="1" type="ORF">VIGAN_06172700</name>
</gene>
<name>A0A0S3SCF5_PHAAN</name>
<keyword evidence="2" id="KW-1185">Reference proteome</keyword>
<dbReference type="AlphaFoldDB" id="A0A0S3SCF5"/>
<evidence type="ECO:0000313" key="1">
    <source>
        <dbReference type="EMBL" id="BAT90475.1"/>
    </source>
</evidence>
<accession>A0A0S3SCF5</accession>